<dbReference type="GO" id="GO:0005576">
    <property type="term" value="C:extracellular region"/>
    <property type="evidence" value="ECO:0007669"/>
    <property type="project" value="UniProtKB-SubCell"/>
</dbReference>
<accession>A0A240PK90</accession>
<comment type="similarity">
    <text evidence="2">Belongs to the PBP/GOBP family.</text>
</comment>
<organism evidence="6 7">
    <name type="scientific">Anopheles epiroticus</name>
    <dbReference type="NCBI Taxonomy" id="199890"/>
    <lineage>
        <taxon>Eukaryota</taxon>
        <taxon>Metazoa</taxon>
        <taxon>Ecdysozoa</taxon>
        <taxon>Arthropoda</taxon>
        <taxon>Hexapoda</taxon>
        <taxon>Insecta</taxon>
        <taxon>Pterygota</taxon>
        <taxon>Neoptera</taxon>
        <taxon>Endopterygota</taxon>
        <taxon>Diptera</taxon>
        <taxon>Nematocera</taxon>
        <taxon>Culicoidea</taxon>
        <taxon>Culicidae</taxon>
        <taxon>Anophelinae</taxon>
        <taxon>Anopheles</taxon>
    </lineage>
</organism>
<feature type="signal peptide" evidence="5">
    <location>
        <begin position="1"/>
        <end position="21"/>
    </location>
</feature>
<comment type="subcellular location">
    <subcellularLocation>
        <location evidence="1">Secreted</location>
    </subcellularLocation>
</comment>
<dbReference type="SMART" id="SM00708">
    <property type="entry name" value="PhBP"/>
    <property type="match status" value="1"/>
</dbReference>
<evidence type="ECO:0008006" key="8">
    <source>
        <dbReference type="Google" id="ProtNLM"/>
    </source>
</evidence>
<sequence length="167" mass="18493">MYSKLCLVALLTCGLIAIAQAAKTVQQCEKKMPASLKGRLCEIRQYKLLDGPEMDQHMDCVMKALDFVRPDGTGDYHKLIKPLNAVEKDQRKHGLNLENCGGNTQHLPVGKRANAYYKCLVESTSGDAFKKVFDTTELVKAGKLPGVAQYSAMVDKLMKKIDAKICK</sequence>
<dbReference type="FunFam" id="1.10.238.20:FF:000008">
    <property type="entry name" value="D7-related 4 protein"/>
    <property type="match status" value="1"/>
</dbReference>
<dbReference type="AlphaFoldDB" id="A0A240PK90"/>
<protein>
    <recommendedName>
        <fullName evidence="8">D7 short form salivary protein</fullName>
    </recommendedName>
</protein>
<dbReference type="InterPro" id="IPR006170">
    <property type="entry name" value="PBP/GOBP"/>
</dbReference>
<reference evidence="7" key="1">
    <citation type="submission" date="2013-03" db="EMBL/GenBank/DDBJ databases">
        <title>The Genome Sequence of Anopheles epiroticus epiroticus2.</title>
        <authorList>
            <consortium name="The Broad Institute Genomics Platform"/>
            <person name="Neafsey D.E."/>
            <person name="Howell P."/>
            <person name="Walker B."/>
            <person name="Young S.K."/>
            <person name="Zeng Q."/>
            <person name="Gargeya S."/>
            <person name="Fitzgerald M."/>
            <person name="Haas B."/>
            <person name="Abouelleil A."/>
            <person name="Allen A.W."/>
            <person name="Alvarado L."/>
            <person name="Arachchi H.M."/>
            <person name="Berlin A.M."/>
            <person name="Chapman S.B."/>
            <person name="Gainer-Dewar J."/>
            <person name="Goldberg J."/>
            <person name="Griggs A."/>
            <person name="Gujja S."/>
            <person name="Hansen M."/>
            <person name="Howarth C."/>
            <person name="Imamovic A."/>
            <person name="Ireland A."/>
            <person name="Larimer J."/>
            <person name="McCowan C."/>
            <person name="Murphy C."/>
            <person name="Pearson M."/>
            <person name="Poon T.W."/>
            <person name="Priest M."/>
            <person name="Roberts A."/>
            <person name="Saif S."/>
            <person name="Shea T."/>
            <person name="Sisk P."/>
            <person name="Sykes S."/>
            <person name="Wortman J."/>
            <person name="Nusbaum C."/>
            <person name="Birren B."/>
        </authorList>
    </citation>
    <scope>NUCLEOTIDE SEQUENCE [LARGE SCALE GENOMIC DNA]</scope>
    <source>
        <strain evidence="7">Epiroticus2</strain>
    </source>
</reference>
<dbReference type="GO" id="GO:0005549">
    <property type="term" value="F:odorant binding"/>
    <property type="evidence" value="ECO:0007669"/>
    <property type="project" value="InterPro"/>
</dbReference>
<evidence type="ECO:0000313" key="7">
    <source>
        <dbReference type="Proteomes" id="UP000075885"/>
    </source>
</evidence>
<evidence type="ECO:0000256" key="5">
    <source>
        <dbReference type="SAM" id="SignalP"/>
    </source>
</evidence>
<dbReference type="Gene3D" id="1.10.238.20">
    <property type="entry name" value="Pheromone/general odorant binding protein domain"/>
    <property type="match status" value="1"/>
</dbReference>
<dbReference type="InterPro" id="IPR036728">
    <property type="entry name" value="PBP_GOBP_sf"/>
</dbReference>
<reference evidence="6" key="2">
    <citation type="submission" date="2020-05" db="UniProtKB">
        <authorList>
            <consortium name="EnsemblMetazoa"/>
        </authorList>
    </citation>
    <scope>IDENTIFICATION</scope>
    <source>
        <strain evidence="6">Epiroticus2</strain>
    </source>
</reference>
<proteinExistence type="inferred from homology"/>
<evidence type="ECO:0000256" key="2">
    <source>
        <dbReference type="ARBA" id="ARBA00008098"/>
    </source>
</evidence>
<keyword evidence="4 5" id="KW-0732">Signal</keyword>
<dbReference type="EnsemblMetazoa" id="AEPI015307-RA">
    <property type="protein sequence ID" value="AEPI015307-PA"/>
    <property type="gene ID" value="AEPI015307"/>
</dbReference>
<dbReference type="Proteomes" id="UP000075885">
    <property type="component" value="Unassembled WGS sequence"/>
</dbReference>
<evidence type="ECO:0000256" key="3">
    <source>
        <dbReference type="ARBA" id="ARBA00022525"/>
    </source>
</evidence>
<dbReference type="Pfam" id="PF01395">
    <property type="entry name" value="PBP_GOBP"/>
    <property type="match status" value="1"/>
</dbReference>
<dbReference type="VEuPathDB" id="VectorBase:AEPI015307"/>
<keyword evidence="7" id="KW-1185">Reference proteome</keyword>
<keyword evidence="3" id="KW-0964">Secreted</keyword>
<feature type="chain" id="PRO_5012715193" description="D7 short form salivary protein" evidence="5">
    <location>
        <begin position="22"/>
        <end position="167"/>
    </location>
</feature>
<name>A0A240PK90_9DIPT</name>
<evidence type="ECO:0000313" key="6">
    <source>
        <dbReference type="EnsemblMetazoa" id="AEPI015307-PA"/>
    </source>
</evidence>
<evidence type="ECO:0000256" key="4">
    <source>
        <dbReference type="ARBA" id="ARBA00022729"/>
    </source>
</evidence>
<evidence type="ECO:0000256" key="1">
    <source>
        <dbReference type="ARBA" id="ARBA00004613"/>
    </source>
</evidence>
<dbReference type="SUPFAM" id="SSF47565">
    <property type="entry name" value="Insect pheromone/odorant-binding proteins"/>
    <property type="match status" value="1"/>
</dbReference>